<organism evidence="3 4">
    <name type="scientific">Spelaeicoccus albus</name>
    <dbReference type="NCBI Taxonomy" id="1280376"/>
    <lineage>
        <taxon>Bacteria</taxon>
        <taxon>Bacillati</taxon>
        <taxon>Actinomycetota</taxon>
        <taxon>Actinomycetes</taxon>
        <taxon>Micrococcales</taxon>
        <taxon>Brevibacteriaceae</taxon>
        <taxon>Spelaeicoccus</taxon>
    </lineage>
</organism>
<dbReference type="NCBIfam" id="TIGR03618">
    <property type="entry name" value="Rv1155_F420"/>
    <property type="match status" value="1"/>
</dbReference>
<proteinExistence type="predicted"/>
<name>A0A7Z0ACP8_9MICO</name>
<keyword evidence="4" id="KW-1185">Reference proteome</keyword>
<protein>
    <submittedName>
        <fullName evidence="3">PPOX class probable F420-dependent enzyme</fullName>
    </submittedName>
</protein>
<reference evidence="3 4" key="1">
    <citation type="submission" date="2020-07" db="EMBL/GenBank/DDBJ databases">
        <title>Sequencing the genomes of 1000 actinobacteria strains.</title>
        <authorList>
            <person name="Klenk H.-P."/>
        </authorList>
    </citation>
    <scope>NUCLEOTIDE SEQUENCE [LARGE SCALE GENOMIC DNA]</scope>
    <source>
        <strain evidence="3 4">DSM 26341</strain>
    </source>
</reference>
<dbReference type="GO" id="GO:0070967">
    <property type="term" value="F:coenzyme F420 binding"/>
    <property type="evidence" value="ECO:0007669"/>
    <property type="project" value="TreeGrafter"/>
</dbReference>
<dbReference type="SUPFAM" id="SSF50475">
    <property type="entry name" value="FMN-binding split barrel"/>
    <property type="match status" value="1"/>
</dbReference>
<comment type="caution">
    <text evidence="3">The sequence shown here is derived from an EMBL/GenBank/DDBJ whole genome shotgun (WGS) entry which is preliminary data.</text>
</comment>
<evidence type="ECO:0000313" key="4">
    <source>
        <dbReference type="Proteomes" id="UP000539111"/>
    </source>
</evidence>
<dbReference type="PANTHER" id="PTHR35176:SF2">
    <property type="entry name" value="F420H(2)-DEPENDENT REDUCTASE RV1155"/>
    <property type="match status" value="1"/>
</dbReference>
<dbReference type="GO" id="GO:0005829">
    <property type="term" value="C:cytosol"/>
    <property type="evidence" value="ECO:0007669"/>
    <property type="project" value="TreeGrafter"/>
</dbReference>
<dbReference type="Pfam" id="PF01243">
    <property type="entry name" value="PNPOx_N"/>
    <property type="match status" value="1"/>
</dbReference>
<dbReference type="EMBL" id="JACBZP010000001">
    <property type="protein sequence ID" value="NYI66861.1"/>
    <property type="molecule type" value="Genomic_DNA"/>
</dbReference>
<feature type="domain" description="Pyridoxamine 5'-phosphate oxidase N-terminal" evidence="2">
    <location>
        <begin position="6"/>
        <end position="103"/>
    </location>
</feature>
<dbReference type="GO" id="GO:0016627">
    <property type="term" value="F:oxidoreductase activity, acting on the CH-CH group of donors"/>
    <property type="evidence" value="ECO:0007669"/>
    <property type="project" value="TreeGrafter"/>
</dbReference>
<dbReference type="InterPro" id="IPR011576">
    <property type="entry name" value="Pyridox_Oxase_N"/>
</dbReference>
<dbReference type="InterPro" id="IPR012349">
    <property type="entry name" value="Split_barrel_FMN-bd"/>
</dbReference>
<dbReference type="Gene3D" id="2.30.110.10">
    <property type="entry name" value="Electron Transport, Fmn-binding Protein, Chain A"/>
    <property type="match status" value="1"/>
</dbReference>
<dbReference type="Proteomes" id="UP000539111">
    <property type="component" value="Unassembled WGS sequence"/>
</dbReference>
<keyword evidence="1" id="KW-0560">Oxidoreductase</keyword>
<dbReference type="RefSeq" id="WP_179426490.1">
    <property type="nucleotide sequence ID" value="NZ_JACBZP010000001.1"/>
</dbReference>
<evidence type="ECO:0000259" key="2">
    <source>
        <dbReference type="Pfam" id="PF01243"/>
    </source>
</evidence>
<evidence type="ECO:0000256" key="1">
    <source>
        <dbReference type="ARBA" id="ARBA00023002"/>
    </source>
</evidence>
<dbReference type="InterPro" id="IPR052019">
    <property type="entry name" value="F420H2_bilvrd_red/Heme_oxyg"/>
</dbReference>
<sequence length="140" mass="15811">MAADPIRDVIESQHFVTLATIRRNGRPQMSVVTYAYDRDTDLVRVSITADRAKTANLRRDPRATLLVHGEGPWIYAVAEADAGLLPECKNPDDASTDDLVDIYRRVQGEHPDWTEFRQAMVAERRLPLHLRLTHTYGTAG</sequence>
<dbReference type="AlphaFoldDB" id="A0A7Z0ACP8"/>
<dbReference type="PANTHER" id="PTHR35176">
    <property type="entry name" value="HEME OXYGENASE HI_0854-RELATED"/>
    <property type="match status" value="1"/>
</dbReference>
<dbReference type="InterPro" id="IPR019920">
    <property type="entry name" value="F420-binding_dom_put"/>
</dbReference>
<evidence type="ECO:0000313" key="3">
    <source>
        <dbReference type="EMBL" id="NYI66861.1"/>
    </source>
</evidence>
<accession>A0A7Z0ACP8</accession>
<gene>
    <name evidence="3" type="ORF">BJY26_001167</name>
</gene>